<dbReference type="KEGG" id="sve:SVEN_6464"/>
<keyword evidence="1 2" id="KW-0732">Signal</keyword>
<evidence type="ECO:0000256" key="1">
    <source>
        <dbReference type="ARBA" id="ARBA00022729"/>
    </source>
</evidence>
<dbReference type="PANTHER" id="PTHR44103">
    <property type="entry name" value="PROPROTEIN CONVERTASE P"/>
    <property type="match status" value="1"/>
</dbReference>
<proteinExistence type="predicted"/>
<evidence type="ECO:0000256" key="2">
    <source>
        <dbReference type="SAM" id="SignalP"/>
    </source>
</evidence>
<dbReference type="Pfam" id="PF13517">
    <property type="entry name" value="FG-GAP_3"/>
    <property type="match status" value="1"/>
</dbReference>
<gene>
    <name evidence="3" type="ordered locus">SVEN_6464</name>
</gene>
<dbReference type="PATRIC" id="fig|953739.5.peg.1672"/>
<feature type="signal peptide" evidence="2">
    <location>
        <begin position="1"/>
        <end position="37"/>
    </location>
</feature>
<dbReference type="SUPFAM" id="SSF69318">
    <property type="entry name" value="Integrin alpha N-terminal domain"/>
    <property type="match status" value="1"/>
</dbReference>
<evidence type="ECO:0000313" key="4">
    <source>
        <dbReference type="Proteomes" id="UP000006854"/>
    </source>
</evidence>
<dbReference type="RefSeq" id="WP_015037645.1">
    <property type="nucleotide sequence ID" value="NC_018750.1"/>
</dbReference>
<dbReference type="HOGENOM" id="CLU_021583_0_0_11"/>
<dbReference type="InterPro" id="IPR028994">
    <property type="entry name" value="Integrin_alpha_N"/>
</dbReference>
<keyword evidence="4" id="KW-1185">Reference proteome</keyword>
<dbReference type="STRING" id="953739.SVEN_6464"/>
<feature type="chain" id="PRO_5003285292" evidence="2">
    <location>
        <begin position="38"/>
        <end position="771"/>
    </location>
</feature>
<dbReference type="AlphaFoldDB" id="F2RG30"/>
<dbReference type="PANTHER" id="PTHR44103:SF1">
    <property type="entry name" value="PROPROTEIN CONVERTASE P"/>
    <property type="match status" value="1"/>
</dbReference>
<sequence length="771" mass="80301">MSHRRRATPRSRPLTMAIATALAVTGGTLATAPAAVAGTTAPPAAVSAATGASTAGEVLDFPKASEIAGGGATGFLSRSTVGEYRWTRTDGSSTVLTSPGGPVLGAASDVVATQTADHVLQIRDMAKDAAADPVEIELTKLGGGVNIAIGMVGSRVLTSAHTVTGTEVLRVVSREADGTLLNDAVTGLPGDAVKFVVRSAVPGAALVSYASGGATRYAVVDLAAHAVVETYENPASAVDSPSLALSATHVAWVERTTGADGKPAKVVVVADRERPGATERFAVGNATGVTVGLTGSWVVYGEDATGHEGGRLPLVATALGAGTGAGTGTGTGGDAGKELLEHATSLVTAPDGTLLVRGGSLVEGEAEGLFRVSAGADGVSREQVARSGEATQLAVTDFDVPEVLDLDKHRPFADFTFRVNRPHARVAMVISGEGLIDNYLYMWRGHDSDFGRASGPLVARWDGRYDFLNGDYGQSGVTSNGTYEWRASISPWDGVGKPVELRGKLTVTRAPRPHDWDHDGDPDLLSVNAKGELIWNEDGHGWNIPWGTGWNIYDRTSVPGDLGGTDQPDIVARDRNGELWLYQGGTWQARLSPRSRIGGGWQVYDKLVGGSDVDADGKADLLATDKSGVLWFYHGTGNADAPFSPRRKVGGGWNVYNQIVATGDIGGAPAGDLVARDKDGVLWLYLAKGDGTFAARTRIGGGWNAFSHLVAIGDQDNDGRNDLLAYSRTTYASGGSTYVDGYVYKGTGDWRAPFGARSSLEAEAELAPRFF</sequence>
<name>F2RG30_STRVP</name>
<organism evidence="3 4">
    <name type="scientific">Streptomyces venezuelae (strain ATCC 10712 / CBS 650.69 / DSM 40230 / JCM 4526 / NBRC 13096 / PD 04745)</name>
    <dbReference type="NCBI Taxonomy" id="953739"/>
    <lineage>
        <taxon>Bacteria</taxon>
        <taxon>Bacillati</taxon>
        <taxon>Actinomycetota</taxon>
        <taxon>Actinomycetes</taxon>
        <taxon>Kitasatosporales</taxon>
        <taxon>Streptomycetaceae</taxon>
        <taxon>Streptomyces</taxon>
    </lineage>
</organism>
<dbReference type="EMBL" id="FR845719">
    <property type="protein sequence ID" value="CCA59750.1"/>
    <property type="molecule type" value="Genomic_DNA"/>
</dbReference>
<dbReference type="InterPro" id="IPR013517">
    <property type="entry name" value="FG-GAP"/>
</dbReference>
<accession>F2RG30</accession>
<protein>
    <submittedName>
        <fullName evidence="3">Secreted protein</fullName>
    </submittedName>
</protein>
<dbReference type="Proteomes" id="UP000006854">
    <property type="component" value="Chromosome"/>
</dbReference>
<dbReference type="GeneID" id="51866989"/>
<reference evidence="3 4" key="1">
    <citation type="journal article" date="2011" name="BMC Genomics">
        <title>Genome-wide analysis of the role of GlnR in Streptomyces venezuelae provides new insights into global nitrogen regulation in actinomycetes.</title>
        <authorList>
            <person name="Pullan S.T."/>
            <person name="Bibb M.J."/>
            <person name="Merrick M."/>
        </authorList>
    </citation>
    <scope>NUCLEOTIDE SEQUENCE [LARGE SCALE GENOMIC DNA]</scope>
    <source>
        <strain evidence="4">ATCC 10712 / CBS 650.69 / DSM 40230 / JCM 4526 / NBRC 13096 / PD 04745</strain>
    </source>
</reference>
<dbReference type="Gene3D" id="2.115.10.10">
    <property type="entry name" value="Tachylectin 2"/>
    <property type="match status" value="2"/>
</dbReference>
<dbReference type="eggNOG" id="COG2385">
    <property type="taxonomic scope" value="Bacteria"/>
</dbReference>
<evidence type="ECO:0000313" key="3">
    <source>
        <dbReference type="EMBL" id="CCA59750.1"/>
    </source>
</evidence>